<dbReference type="KEGG" id="ttf:THTE_1581"/>
<evidence type="ECO:0000313" key="1">
    <source>
        <dbReference type="EMBL" id="ASV74183.1"/>
    </source>
</evidence>
<reference evidence="1 2" key="1">
    <citation type="journal article" name="Front. Microbiol.">
        <title>Sugar Metabolism of the First Thermophilic Planctomycete Thermogutta terrifontis: Comparative Genomic and Transcriptomic Approaches.</title>
        <authorList>
            <person name="Elcheninov A.G."/>
            <person name="Menzel P."/>
            <person name="Gudbergsdottir S.R."/>
            <person name="Slesarev A.I."/>
            <person name="Kadnikov V.V."/>
            <person name="Krogh A."/>
            <person name="Bonch-Osmolovskaya E.A."/>
            <person name="Peng X."/>
            <person name="Kublanov I.V."/>
        </authorList>
    </citation>
    <scope>NUCLEOTIDE SEQUENCE [LARGE SCALE GENOMIC DNA]</scope>
    <source>
        <strain evidence="1 2">R1</strain>
    </source>
</reference>
<protein>
    <recommendedName>
        <fullName evidence="3">Lipoprotein</fullName>
    </recommendedName>
</protein>
<keyword evidence="2" id="KW-1185">Reference proteome</keyword>
<name>A0A286RE24_9BACT</name>
<accession>A0A286RE24</accession>
<evidence type="ECO:0000313" key="2">
    <source>
        <dbReference type="Proteomes" id="UP000215086"/>
    </source>
</evidence>
<evidence type="ECO:0008006" key="3">
    <source>
        <dbReference type="Google" id="ProtNLM"/>
    </source>
</evidence>
<dbReference type="PROSITE" id="PS51257">
    <property type="entry name" value="PROKAR_LIPOPROTEIN"/>
    <property type="match status" value="1"/>
</dbReference>
<dbReference type="OrthoDB" id="268362at2"/>
<dbReference type="EMBL" id="CP018477">
    <property type="protein sequence ID" value="ASV74183.1"/>
    <property type="molecule type" value="Genomic_DNA"/>
</dbReference>
<proteinExistence type="predicted"/>
<gene>
    <name evidence="1" type="ORF">THTE_1581</name>
</gene>
<sequence length="149" mass="15597">MKVRSLAVVCVLSVATGLLILAGCGRKSGAEYKVAPVRGKVIYNGQPVTSGGIRFRPIEVPGAKEGSLGKPATGEVKSDGTFVLSTYADGDGAVVGKHEVSYIPVSKGAETYEDKPEPSPYAGLVPKEKVVEVKPGQNEITIELVPMQK</sequence>
<dbReference type="Proteomes" id="UP000215086">
    <property type="component" value="Chromosome"/>
</dbReference>
<dbReference type="RefSeq" id="WP_095414578.1">
    <property type="nucleotide sequence ID" value="NZ_CP018477.1"/>
</dbReference>
<dbReference type="AlphaFoldDB" id="A0A286RE24"/>
<organism evidence="1 2">
    <name type="scientific">Thermogutta terrifontis</name>
    <dbReference type="NCBI Taxonomy" id="1331910"/>
    <lineage>
        <taxon>Bacteria</taxon>
        <taxon>Pseudomonadati</taxon>
        <taxon>Planctomycetota</taxon>
        <taxon>Planctomycetia</taxon>
        <taxon>Pirellulales</taxon>
        <taxon>Thermoguttaceae</taxon>
        <taxon>Thermogutta</taxon>
    </lineage>
</organism>